<protein>
    <submittedName>
        <fullName evidence="1">Uncharacterized protein</fullName>
    </submittedName>
</protein>
<organism evidence="1 2">
    <name type="scientific">Littorina saxatilis</name>
    <dbReference type="NCBI Taxonomy" id="31220"/>
    <lineage>
        <taxon>Eukaryota</taxon>
        <taxon>Metazoa</taxon>
        <taxon>Spiralia</taxon>
        <taxon>Lophotrochozoa</taxon>
        <taxon>Mollusca</taxon>
        <taxon>Gastropoda</taxon>
        <taxon>Caenogastropoda</taxon>
        <taxon>Littorinimorpha</taxon>
        <taxon>Littorinoidea</taxon>
        <taxon>Littorinidae</taxon>
        <taxon>Littorina</taxon>
    </lineage>
</organism>
<gene>
    <name evidence="1" type="ORF">V1264_008532</name>
</gene>
<evidence type="ECO:0000313" key="2">
    <source>
        <dbReference type="Proteomes" id="UP001374579"/>
    </source>
</evidence>
<proteinExistence type="predicted"/>
<comment type="caution">
    <text evidence="1">The sequence shown here is derived from an EMBL/GenBank/DDBJ whole genome shotgun (WGS) entry which is preliminary data.</text>
</comment>
<accession>A0AAN9ATA0</accession>
<reference evidence="1 2" key="1">
    <citation type="submission" date="2024-02" db="EMBL/GenBank/DDBJ databases">
        <title>Chromosome-scale genome assembly of the rough periwinkle Littorina saxatilis.</title>
        <authorList>
            <person name="De Jode A."/>
            <person name="Faria R."/>
            <person name="Formenti G."/>
            <person name="Sims Y."/>
            <person name="Smith T.P."/>
            <person name="Tracey A."/>
            <person name="Wood J.M.D."/>
            <person name="Zagrodzka Z.B."/>
            <person name="Johannesson K."/>
            <person name="Butlin R.K."/>
            <person name="Leder E.H."/>
        </authorList>
    </citation>
    <scope>NUCLEOTIDE SEQUENCE [LARGE SCALE GENOMIC DNA]</scope>
    <source>
        <strain evidence="1">Snail1</strain>
        <tissue evidence="1">Muscle</tissue>
    </source>
</reference>
<name>A0AAN9ATA0_9CAEN</name>
<dbReference type="Proteomes" id="UP001374579">
    <property type="component" value="Unassembled WGS sequence"/>
</dbReference>
<dbReference type="AlphaFoldDB" id="A0AAN9ATA0"/>
<keyword evidence="2" id="KW-1185">Reference proteome</keyword>
<sequence>MIGLLCGRSQVQIPAAPGGLRVEIFPISQVNLSADLLVPYYPLRVYTRASTRPCKCAWKRSCNPCQSLVGYRNTKIPSIMLLSKVAYGCLNGGVKTVIRVKTHSSKRHE</sequence>
<dbReference type="EMBL" id="JBAMIC010000021">
    <property type="protein sequence ID" value="KAK7092848.1"/>
    <property type="molecule type" value="Genomic_DNA"/>
</dbReference>
<evidence type="ECO:0000313" key="1">
    <source>
        <dbReference type="EMBL" id="KAK7092848.1"/>
    </source>
</evidence>